<dbReference type="AlphaFoldDB" id="A0AAW8FLL4"/>
<keyword evidence="3 4" id="KW-0378">Hydrolase</keyword>
<protein>
    <submittedName>
        <fullName evidence="7">8-oxo-dGTP diphosphatase</fullName>
        <ecNumber evidence="7">3.6.1.55</ecNumber>
    </submittedName>
</protein>
<accession>A0AAW8FLL4</accession>
<dbReference type="Gene3D" id="3.90.79.10">
    <property type="entry name" value="Nucleoside Triphosphate Pyrophosphohydrolase"/>
    <property type="match status" value="1"/>
</dbReference>
<comment type="similarity">
    <text evidence="2 4">Belongs to the Nudix hydrolase family.</text>
</comment>
<dbReference type="InterPro" id="IPR020084">
    <property type="entry name" value="NUDIX_hydrolase_CS"/>
</dbReference>
<evidence type="ECO:0000256" key="3">
    <source>
        <dbReference type="ARBA" id="ARBA00022801"/>
    </source>
</evidence>
<comment type="cofactor">
    <cofactor evidence="1">
        <name>Mg(2+)</name>
        <dbReference type="ChEBI" id="CHEBI:18420"/>
    </cofactor>
</comment>
<evidence type="ECO:0000256" key="5">
    <source>
        <dbReference type="SAM" id="MobiDB-lite"/>
    </source>
</evidence>
<dbReference type="RefSeq" id="WP_306982163.1">
    <property type="nucleotide sequence ID" value="NZ_JAUSYQ010000002.1"/>
</dbReference>
<sequence length="168" mass="17731">MNSPEHGTERPERARPAPNSLTGVGLAVLDSAGRVLLGLGHDGRWELPGGKVDTGEDFETAAARELAEETGLVVPATAVRVLAVLVDGLNGLTRVTAAAVTESATGTPRVTEPNKIVRWDWFARAAVPSALFPPSAAVLDCLWPEAEPRGTAGFRHYGLLGHAPDRLR</sequence>
<evidence type="ECO:0000256" key="4">
    <source>
        <dbReference type="RuleBase" id="RU003476"/>
    </source>
</evidence>
<feature type="compositionally biased region" description="Basic and acidic residues" evidence="5">
    <location>
        <begin position="1"/>
        <end position="15"/>
    </location>
</feature>
<gene>
    <name evidence="7" type="ORF">QFZ22_007012</name>
</gene>
<dbReference type="PANTHER" id="PTHR43046">
    <property type="entry name" value="GDP-MANNOSE MANNOSYL HYDROLASE"/>
    <property type="match status" value="1"/>
</dbReference>
<dbReference type="InterPro" id="IPR000086">
    <property type="entry name" value="NUDIX_hydrolase_dom"/>
</dbReference>
<evidence type="ECO:0000259" key="6">
    <source>
        <dbReference type="PROSITE" id="PS51462"/>
    </source>
</evidence>
<dbReference type="InterPro" id="IPR015797">
    <property type="entry name" value="NUDIX_hydrolase-like_dom_sf"/>
</dbReference>
<name>A0AAW8FLL4_9ACTN</name>
<dbReference type="EC" id="3.6.1.55" evidence="7"/>
<dbReference type="CDD" id="cd04678">
    <property type="entry name" value="NUDIX_MTH2_Nudt15"/>
    <property type="match status" value="1"/>
</dbReference>
<dbReference type="Pfam" id="PF00293">
    <property type="entry name" value="NUDIX"/>
    <property type="match status" value="1"/>
</dbReference>
<dbReference type="PANTHER" id="PTHR43046:SF14">
    <property type="entry name" value="MUTT_NUDIX FAMILY PROTEIN"/>
    <property type="match status" value="1"/>
</dbReference>
<dbReference type="GO" id="GO:0035539">
    <property type="term" value="F:8-oxo-7,8-dihydrodeoxyguanosine triphosphate pyrophosphatase activity"/>
    <property type="evidence" value="ECO:0007669"/>
    <property type="project" value="UniProtKB-EC"/>
</dbReference>
<organism evidence="7 8">
    <name type="scientific">Streptomyces canus</name>
    <dbReference type="NCBI Taxonomy" id="58343"/>
    <lineage>
        <taxon>Bacteria</taxon>
        <taxon>Bacillati</taxon>
        <taxon>Actinomycetota</taxon>
        <taxon>Actinomycetes</taxon>
        <taxon>Kitasatosporales</taxon>
        <taxon>Streptomycetaceae</taxon>
        <taxon>Streptomyces</taxon>
        <taxon>Streptomyces aurantiacus group</taxon>
    </lineage>
</organism>
<evidence type="ECO:0000313" key="8">
    <source>
        <dbReference type="Proteomes" id="UP001234216"/>
    </source>
</evidence>
<dbReference type="PROSITE" id="PS51462">
    <property type="entry name" value="NUDIX"/>
    <property type="match status" value="1"/>
</dbReference>
<dbReference type="Proteomes" id="UP001234216">
    <property type="component" value="Unassembled WGS sequence"/>
</dbReference>
<reference evidence="7" key="1">
    <citation type="submission" date="2023-07" db="EMBL/GenBank/DDBJ databases">
        <title>Comparative genomics of wheat-associated soil bacteria to identify genetic determinants of phenazine resistance.</title>
        <authorList>
            <person name="Mouncey N."/>
        </authorList>
    </citation>
    <scope>NUCLEOTIDE SEQUENCE</scope>
    <source>
        <strain evidence="7">V4I22</strain>
    </source>
</reference>
<dbReference type="PROSITE" id="PS00893">
    <property type="entry name" value="NUDIX_BOX"/>
    <property type="match status" value="1"/>
</dbReference>
<comment type="caution">
    <text evidence="7">The sequence shown here is derived from an EMBL/GenBank/DDBJ whole genome shotgun (WGS) entry which is preliminary data.</text>
</comment>
<proteinExistence type="inferred from homology"/>
<evidence type="ECO:0000256" key="1">
    <source>
        <dbReference type="ARBA" id="ARBA00001946"/>
    </source>
</evidence>
<dbReference type="PRINTS" id="PR00502">
    <property type="entry name" value="NUDIXFAMILY"/>
</dbReference>
<evidence type="ECO:0000313" key="7">
    <source>
        <dbReference type="EMBL" id="MDQ0911027.1"/>
    </source>
</evidence>
<dbReference type="InterPro" id="IPR020476">
    <property type="entry name" value="Nudix_hydrolase"/>
</dbReference>
<dbReference type="EMBL" id="JAUSZV010000005">
    <property type="protein sequence ID" value="MDQ0911027.1"/>
    <property type="molecule type" value="Genomic_DNA"/>
</dbReference>
<feature type="domain" description="Nudix hydrolase" evidence="6">
    <location>
        <begin position="19"/>
        <end position="146"/>
    </location>
</feature>
<feature type="region of interest" description="Disordered" evidence="5">
    <location>
        <begin position="1"/>
        <end position="21"/>
    </location>
</feature>
<dbReference type="SUPFAM" id="SSF55811">
    <property type="entry name" value="Nudix"/>
    <property type="match status" value="1"/>
</dbReference>
<evidence type="ECO:0000256" key="2">
    <source>
        <dbReference type="ARBA" id="ARBA00005582"/>
    </source>
</evidence>